<dbReference type="Proteomes" id="UP000184304">
    <property type="component" value="Unassembled WGS sequence"/>
</dbReference>
<protein>
    <submittedName>
        <fullName evidence="1">Uncharacterized protein</fullName>
    </submittedName>
</protein>
<gene>
    <name evidence="1" type="ORF">ASPTUDRAFT_850589</name>
</gene>
<dbReference type="EMBL" id="KV878207">
    <property type="protein sequence ID" value="OJI80262.1"/>
    <property type="molecule type" value="Genomic_DNA"/>
</dbReference>
<keyword evidence="2" id="KW-1185">Reference proteome</keyword>
<sequence>MLILILIAEARVAICSFTFVCVFGEDCCLKIGISASRLLLASKTTLHCQGNKVLIALVYLCIYRLLGPEACSLLISHRLICPGGYPDVEASAASVVCKYIVLLSLNFSMHFCASKALSICGGHFISCARYYRTCCMWRAPSAHPSPELWCHTCLHQSTRRLICCVEASSPSPPSYRWISFPVPKTVDRSTARTDRSMRVGYFASAAN</sequence>
<reference evidence="2" key="1">
    <citation type="journal article" date="2017" name="Genome Biol.">
        <title>Comparative genomics reveals high biological diversity and specific adaptations in the industrially and medically important fungal genus Aspergillus.</title>
        <authorList>
            <person name="de Vries R.P."/>
            <person name="Riley R."/>
            <person name="Wiebenga A."/>
            <person name="Aguilar-Osorio G."/>
            <person name="Amillis S."/>
            <person name="Uchima C.A."/>
            <person name="Anderluh G."/>
            <person name="Asadollahi M."/>
            <person name="Askin M."/>
            <person name="Barry K."/>
            <person name="Battaglia E."/>
            <person name="Bayram O."/>
            <person name="Benocci T."/>
            <person name="Braus-Stromeyer S.A."/>
            <person name="Caldana C."/>
            <person name="Canovas D."/>
            <person name="Cerqueira G.C."/>
            <person name="Chen F."/>
            <person name="Chen W."/>
            <person name="Choi C."/>
            <person name="Clum A."/>
            <person name="Dos Santos R.A."/>
            <person name="Damasio A.R."/>
            <person name="Diallinas G."/>
            <person name="Emri T."/>
            <person name="Fekete E."/>
            <person name="Flipphi M."/>
            <person name="Freyberg S."/>
            <person name="Gallo A."/>
            <person name="Gournas C."/>
            <person name="Habgood R."/>
            <person name="Hainaut M."/>
            <person name="Harispe M.L."/>
            <person name="Henrissat B."/>
            <person name="Hilden K.S."/>
            <person name="Hope R."/>
            <person name="Hossain A."/>
            <person name="Karabika E."/>
            <person name="Karaffa L."/>
            <person name="Karanyi Z."/>
            <person name="Krasevec N."/>
            <person name="Kuo A."/>
            <person name="Kusch H."/>
            <person name="LaButti K."/>
            <person name="Lagendijk E.L."/>
            <person name="Lapidus A."/>
            <person name="Levasseur A."/>
            <person name="Lindquist E."/>
            <person name="Lipzen A."/>
            <person name="Logrieco A.F."/>
            <person name="MacCabe A."/>
            <person name="Maekelae M.R."/>
            <person name="Malavazi I."/>
            <person name="Melin P."/>
            <person name="Meyer V."/>
            <person name="Mielnichuk N."/>
            <person name="Miskei M."/>
            <person name="Molnar A.P."/>
            <person name="Mule G."/>
            <person name="Ngan C.Y."/>
            <person name="Orejas M."/>
            <person name="Orosz E."/>
            <person name="Ouedraogo J.P."/>
            <person name="Overkamp K.M."/>
            <person name="Park H.-S."/>
            <person name="Perrone G."/>
            <person name="Piumi F."/>
            <person name="Punt P.J."/>
            <person name="Ram A.F."/>
            <person name="Ramon A."/>
            <person name="Rauscher S."/>
            <person name="Record E."/>
            <person name="Riano-Pachon D.M."/>
            <person name="Robert V."/>
            <person name="Roehrig J."/>
            <person name="Ruller R."/>
            <person name="Salamov A."/>
            <person name="Salih N.S."/>
            <person name="Samson R.A."/>
            <person name="Sandor E."/>
            <person name="Sanguinetti M."/>
            <person name="Schuetze T."/>
            <person name="Sepcic K."/>
            <person name="Shelest E."/>
            <person name="Sherlock G."/>
            <person name="Sophianopoulou V."/>
            <person name="Squina F.M."/>
            <person name="Sun H."/>
            <person name="Susca A."/>
            <person name="Todd R.B."/>
            <person name="Tsang A."/>
            <person name="Unkles S.E."/>
            <person name="van de Wiele N."/>
            <person name="van Rossen-Uffink D."/>
            <person name="Oliveira J.V."/>
            <person name="Vesth T.C."/>
            <person name="Visser J."/>
            <person name="Yu J.-H."/>
            <person name="Zhou M."/>
            <person name="Andersen M.R."/>
            <person name="Archer D.B."/>
            <person name="Baker S.E."/>
            <person name="Benoit I."/>
            <person name="Brakhage A.A."/>
            <person name="Braus G.H."/>
            <person name="Fischer R."/>
            <person name="Frisvad J.C."/>
            <person name="Goldman G.H."/>
            <person name="Houbraken J."/>
            <person name="Oakley B."/>
            <person name="Pocsi I."/>
            <person name="Scazzocchio C."/>
            <person name="Seiboth B."/>
            <person name="vanKuyk P.A."/>
            <person name="Wortman J."/>
            <person name="Dyer P.S."/>
            <person name="Grigoriev I.V."/>
        </authorList>
    </citation>
    <scope>NUCLEOTIDE SEQUENCE [LARGE SCALE GENOMIC DNA]</scope>
    <source>
        <strain evidence="2">CBS 134.48</strain>
    </source>
</reference>
<evidence type="ECO:0000313" key="2">
    <source>
        <dbReference type="Proteomes" id="UP000184304"/>
    </source>
</evidence>
<dbReference type="AlphaFoldDB" id="A0A1L9MTR1"/>
<proteinExistence type="predicted"/>
<name>A0A1L9MTR1_ASPTC</name>
<organism evidence="1 2">
    <name type="scientific">Aspergillus tubingensis (strain CBS 134.48)</name>
    <dbReference type="NCBI Taxonomy" id="767770"/>
    <lineage>
        <taxon>Eukaryota</taxon>
        <taxon>Fungi</taxon>
        <taxon>Dikarya</taxon>
        <taxon>Ascomycota</taxon>
        <taxon>Pezizomycotina</taxon>
        <taxon>Eurotiomycetes</taxon>
        <taxon>Eurotiomycetidae</taxon>
        <taxon>Eurotiales</taxon>
        <taxon>Aspergillaceae</taxon>
        <taxon>Aspergillus</taxon>
        <taxon>Aspergillus subgen. Circumdati</taxon>
    </lineage>
</organism>
<evidence type="ECO:0000313" key="1">
    <source>
        <dbReference type="EMBL" id="OJI80262.1"/>
    </source>
</evidence>
<accession>A0A1L9MTR1</accession>
<dbReference type="VEuPathDB" id="FungiDB:ASPTUDRAFT_850589"/>